<evidence type="ECO:0000313" key="4">
    <source>
        <dbReference type="Proteomes" id="UP001432202"/>
    </source>
</evidence>
<protein>
    <submittedName>
        <fullName evidence="3">NAD(P)/FAD-dependent oxidoreductase</fullName>
    </submittedName>
</protein>
<dbReference type="SUPFAM" id="SSF51905">
    <property type="entry name" value="FAD/NAD(P)-binding domain"/>
    <property type="match status" value="1"/>
</dbReference>
<dbReference type="PANTHER" id="PTHR42949">
    <property type="entry name" value="ANAEROBIC GLYCEROL-3-PHOSPHATE DEHYDROGENASE SUBUNIT B"/>
    <property type="match status" value="1"/>
</dbReference>
<evidence type="ECO:0000259" key="2">
    <source>
        <dbReference type="Pfam" id="PF04324"/>
    </source>
</evidence>
<evidence type="ECO:0000313" key="3">
    <source>
        <dbReference type="EMBL" id="WWQ59923.1"/>
    </source>
</evidence>
<reference evidence="3 4" key="1">
    <citation type="submission" date="2024-02" db="EMBL/GenBank/DDBJ databases">
        <title>STSV induces naive adaptation in Sulfolobus.</title>
        <authorList>
            <person name="Xiang X."/>
            <person name="Song M."/>
        </authorList>
    </citation>
    <scope>NUCLEOTIDE SEQUENCE [LARGE SCALE GENOMIC DNA]</scope>
    <source>
        <strain evidence="3 4">RT2</strain>
    </source>
</reference>
<dbReference type="GO" id="GO:0016491">
    <property type="term" value="F:oxidoreductase activity"/>
    <property type="evidence" value="ECO:0007669"/>
    <property type="project" value="UniProtKB-KW"/>
</dbReference>
<gene>
    <name evidence="3" type="ORF">V6M85_10690</name>
</gene>
<dbReference type="RefSeq" id="WP_338599803.1">
    <property type="nucleotide sequence ID" value="NZ_CP146016.1"/>
</dbReference>
<dbReference type="Pfam" id="PF04324">
    <property type="entry name" value="Fer2_BFD"/>
    <property type="match status" value="1"/>
</dbReference>
<dbReference type="PANTHER" id="PTHR42949:SF3">
    <property type="entry name" value="ANAEROBIC GLYCEROL-3-PHOSPHATE DEHYDROGENASE SUBUNIT B"/>
    <property type="match status" value="1"/>
</dbReference>
<evidence type="ECO:0000256" key="1">
    <source>
        <dbReference type="ARBA" id="ARBA00023002"/>
    </source>
</evidence>
<dbReference type="InterPro" id="IPR051691">
    <property type="entry name" value="Metab_Enz_Cyan_OpOx_G3PDH"/>
</dbReference>
<organism evidence="3 4">
    <name type="scientific">Sulfolobus tengchongensis</name>
    <dbReference type="NCBI Taxonomy" id="207809"/>
    <lineage>
        <taxon>Archaea</taxon>
        <taxon>Thermoproteota</taxon>
        <taxon>Thermoprotei</taxon>
        <taxon>Sulfolobales</taxon>
        <taxon>Sulfolobaceae</taxon>
        <taxon>Sulfolobus</taxon>
    </lineage>
</organism>
<keyword evidence="4" id="KW-1185">Reference proteome</keyword>
<sequence>MNMPVVLSKKHRRPRSFKDCEPGLPYTEIINNGKRINLCNFNYHKKYVKIGIPFENDILHNKVLRKFPKLVKFYSRHIINLPNTIEAESKNKEVEFINVQNLIIGSGTAGLGVLSEIDRKERTILISSDVESNTNIEYPLPQINKDEFSKLLKNIIKENQDRILEGILLGKFDEGIGFLTKNKILVIRANKIFLTTGSRYIPPLFEGNDTPGLISKNLYLRHMKNEEDIVTIGNSDDILKILSNLKKRRILITNGILFLSKYYRELMNELGIEIIKTSDLKIHRERNKLRITTEEYEFYSNIAIYAIVKQPKIDHSSNIGVPYSFDNYYHIYMPNHNIQGKFNENVYLAGGMRGISDEYTSFISGRATLNEKYLDELIYNLREYTYIYNYYYQKDNNKRNPSPYIYGNNGYVCECEDVTLKEIMKQVKRGFNKVEHIKRTTGLGTGECQGKFCTYSLGSFLNDNQLITFRTPLYRLVI</sequence>
<dbReference type="CDD" id="cd19946">
    <property type="entry name" value="GlpA-like_Fer2_BFD-like"/>
    <property type="match status" value="1"/>
</dbReference>
<dbReference type="GeneID" id="89337241"/>
<dbReference type="Gene3D" id="1.10.10.1100">
    <property type="entry name" value="BFD-like [2Fe-2S]-binding domain"/>
    <property type="match status" value="1"/>
</dbReference>
<dbReference type="InterPro" id="IPR007419">
    <property type="entry name" value="BFD-like_2Fe2S-bd_dom"/>
</dbReference>
<dbReference type="Proteomes" id="UP001432202">
    <property type="component" value="Chromosome"/>
</dbReference>
<dbReference type="InterPro" id="IPR036188">
    <property type="entry name" value="FAD/NAD-bd_sf"/>
</dbReference>
<accession>A0AAX4L043</accession>
<dbReference type="InterPro" id="IPR041854">
    <property type="entry name" value="BFD-like_2Fe2S-bd_dom_sf"/>
</dbReference>
<feature type="domain" description="BFD-like [2Fe-2S]-binding" evidence="2">
    <location>
        <begin position="411"/>
        <end position="455"/>
    </location>
</feature>
<name>A0AAX4L043_9CREN</name>
<keyword evidence="1" id="KW-0560">Oxidoreductase</keyword>
<dbReference type="EMBL" id="CP146016">
    <property type="protein sequence ID" value="WWQ59923.1"/>
    <property type="molecule type" value="Genomic_DNA"/>
</dbReference>
<proteinExistence type="predicted"/>
<dbReference type="AlphaFoldDB" id="A0AAX4L043"/>